<feature type="domain" description="FAD-binding" evidence="6">
    <location>
        <begin position="100"/>
        <end position="165"/>
    </location>
</feature>
<comment type="similarity">
    <text evidence="1">Belongs to the paxM FAD-dependent monooxygenase family.</text>
</comment>
<dbReference type="Pfam" id="PF06314">
    <property type="entry name" value="ADC"/>
    <property type="match status" value="1"/>
</dbReference>
<dbReference type="GO" id="GO:0016829">
    <property type="term" value="F:lyase activity"/>
    <property type="evidence" value="ECO:0007669"/>
    <property type="project" value="InterPro"/>
</dbReference>
<dbReference type="InterPro" id="IPR050493">
    <property type="entry name" value="FAD-dep_Monooxygenase_BioMet"/>
</dbReference>
<dbReference type="SUPFAM" id="SSF160104">
    <property type="entry name" value="Acetoacetate decarboxylase-like"/>
    <property type="match status" value="1"/>
</dbReference>
<dbReference type="PANTHER" id="PTHR13789">
    <property type="entry name" value="MONOOXYGENASE"/>
    <property type="match status" value="1"/>
</dbReference>
<dbReference type="STRING" id="329884.A0A4U0WQC1"/>
<dbReference type="AlphaFoldDB" id="A0A4U0WQC1"/>
<keyword evidence="2" id="KW-0285">Flavoprotein</keyword>
<evidence type="ECO:0000313" key="9">
    <source>
        <dbReference type="Proteomes" id="UP000309340"/>
    </source>
</evidence>
<evidence type="ECO:0000313" key="8">
    <source>
        <dbReference type="EMBL" id="TKA64633.1"/>
    </source>
</evidence>
<dbReference type="InterPro" id="IPR023375">
    <property type="entry name" value="ADC_dom_sf"/>
</dbReference>
<dbReference type="SUPFAM" id="SSF54373">
    <property type="entry name" value="FAD-linked reductases, C-terminal domain"/>
    <property type="match status" value="1"/>
</dbReference>
<dbReference type="InterPro" id="IPR036188">
    <property type="entry name" value="FAD/NAD-bd_sf"/>
</dbReference>
<evidence type="ECO:0000256" key="3">
    <source>
        <dbReference type="ARBA" id="ARBA00022827"/>
    </source>
</evidence>
<evidence type="ECO:0000259" key="6">
    <source>
        <dbReference type="Pfam" id="PF01494"/>
    </source>
</evidence>
<proteinExistence type="inferred from homology"/>
<dbReference type="Pfam" id="PF01494">
    <property type="entry name" value="FAD_binding_3"/>
    <property type="match status" value="1"/>
</dbReference>
<comment type="caution">
    <text evidence="8">The sequence shown here is derived from an EMBL/GenBank/DDBJ whole genome shotgun (WGS) entry which is preliminary data.</text>
</comment>
<evidence type="ECO:0000313" key="7">
    <source>
        <dbReference type="EMBL" id="TKA64024.1"/>
    </source>
</evidence>
<gene>
    <name evidence="8" type="ORF">B0A55_09311</name>
    <name evidence="7" type="ORF">B0A55_13104</name>
</gene>
<dbReference type="GO" id="GO:0004497">
    <property type="term" value="F:monooxygenase activity"/>
    <property type="evidence" value="ECO:0007669"/>
    <property type="project" value="UniProtKB-KW"/>
</dbReference>
<keyword evidence="4" id="KW-0560">Oxidoreductase</keyword>
<dbReference type="SUPFAM" id="SSF51905">
    <property type="entry name" value="FAD/NAD(P)-binding domain"/>
    <property type="match status" value="1"/>
</dbReference>
<evidence type="ECO:0000256" key="5">
    <source>
        <dbReference type="ARBA" id="ARBA00023033"/>
    </source>
</evidence>
<sequence length="495" mass="54108">MADPVTRPLLQDEGTMCAWYGADRKIVLYATSYNTLLNFVCIHPASSSEDSDDYNKTASKSRLLEVYAGFHPAVISLLEKVGEDQVSLYTLYDMEQLPTFVTGLMALIGDAAHPFTPHLAQGGAMAIEDGLSLGTMLPLGTLPEEVQVRLQLYNQARHERASKIQEYSRIVGGDSAKAKSTSGASLAVHEFIDYGLSHDEYYASRQILRKHLWKQPSSQQRWRSPLGFGLLQGPRQDLHGRSHAASLKKSASRHASIQFATSASVLRGLFPSDRYTFMSRDTVQHVTLDLQTLDNMSWLGGQGYDLVALYIHGVCYQEADGTLVQGKYCPIMIENLADPIITGREEVGIPKVFSDIAITDTETSVHAIVSWRGTQWLQLEWSQLSNASVDTEVPAPGREGILVHKYVPSTAKPGTADVEYAVLIDSTAACSRALSRQECLPSNATVSFSSPGAKALPTLCNIAEALAELPVYKSLQASVLKVEGVSDFSNLTVLH</sequence>
<dbReference type="GO" id="GO:0071949">
    <property type="term" value="F:FAD binding"/>
    <property type="evidence" value="ECO:0007669"/>
    <property type="project" value="InterPro"/>
</dbReference>
<reference evidence="8 9" key="1">
    <citation type="submission" date="2017-03" db="EMBL/GenBank/DDBJ databases">
        <title>Genomes of endolithic fungi from Antarctica.</title>
        <authorList>
            <person name="Coleine C."/>
            <person name="Masonjones S."/>
            <person name="Stajich J.E."/>
        </authorList>
    </citation>
    <scope>NUCLEOTIDE SEQUENCE [LARGE SCALE GENOMIC DNA]</scope>
    <source>
        <strain evidence="8 9">CCFEE 5184</strain>
    </source>
</reference>
<protein>
    <recommendedName>
        <fullName evidence="6">FAD-binding domain-containing protein</fullName>
    </recommendedName>
</protein>
<evidence type="ECO:0000256" key="4">
    <source>
        <dbReference type="ARBA" id="ARBA00023002"/>
    </source>
</evidence>
<dbReference type="Gene3D" id="2.40.400.10">
    <property type="entry name" value="Acetoacetate decarboxylase-like"/>
    <property type="match status" value="1"/>
</dbReference>
<dbReference type="EMBL" id="NAJQ01000880">
    <property type="protein sequence ID" value="TKA64024.1"/>
    <property type="molecule type" value="Genomic_DNA"/>
</dbReference>
<dbReference type="Gene3D" id="3.50.50.60">
    <property type="entry name" value="FAD/NAD(P)-binding domain"/>
    <property type="match status" value="1"/>
</dbReference>
<dbReference type="InterPro" id="IPR002938">
    <property type="entry name" value="FAD-bd"/>
</dbReference>
<dbReference type="Proteomes" id="UP000309340">
    <property type="component" value="Unassembled WGS sequence"/>
</dbReference>
<evidence type="ECO:0000256" key="1">
    <source>
        <dbReference type="ARBA" id="ARBA00007992"/>
    </source>
</evidence>
<keyword evidence="9" id="KW-1185">Reference proteome</keyword>
<dbReference type="InterPro" id="IPR010451">
    <property type="entry name" value="Acetoacetate_decarboxylase"/>
</dbReference>
<keyword evidence="3" id="KW-0274">FAD</keyword>
<dbReference type="EMBL" id="NAJQ01000815">
    <property type="protein sequence ID" value="TKA64633.1"/>
    <property type="molecule type" value="Genomic_DNA"/>
</dbReference>
<name>A0A4U0WQC1_9PEZI</name>
<dbReference type="OrthoDB" id="1047367at2759"/>
<organism evidence="8 9">
    <name type="scientific">Friedmanniomyces simplex</name>
    <dbReference type="NCBI Taxonomy" id="329884"/>
    <lineage>
        <taxon>Eukaryota</taxon>
        <taxon>Fungi</taxon>
        <taxon>Dikarya</taxon>
        <taxon>Ascomycota</taxon>
        <taxon>Pezizomycotina</taxon>
        <taxon>Dothideomycetes</taxon>
        <taxon>Dothideomycetidae</taxon>
        <taxon>Mycosphaerellales</taxon>
        <taxon>Teratosphaeriaceae</taxon>
        <taxon>Friedmanniomyces</taxon>
    </lineage>
</organism>
<accession>A0A4U0WQC1</accession>
<dbReference type="PANTHER" id="PTHR13789:SF261">
    <property type="entry name" value="HYDROXYLASE, PUTATIVE (AFU_ORTHOLOGUE AFUA_7G00590)-RELATED"/>
    <property type="match status" value="1"/>
</dbReference>
<keyword evidence="5" id="KW-0503">Monooxygenase</keyword>
<evidence type="ECO:0000256" key="2">
    <source>
        <dbReference type="ARBA" id="ARBA00022630"/>
    </source>
</evidence>